<dbReference type="Proteomes" id="UP000186922">
    <property type="component" value="Unassembled WGS sequence"/>
</dbReference>
<gene>
    <name evidence="3" type="primary">RvY_16701-1</name>
    <name evidence="3" type="synonym">RvY_16701.1</name>
    <name evidence="3" type="ORF">RvY_16701</name>
</gene>
<dbReference type="EMBL" id="BDGG01000014">
    <property type="protein sequence ID" value="GAV06770.1"/>
    <property type="molecule type" value="Genomic_DNA"/>
</dbReference>
<evidence type="ECO:0000313" key="4">
    <source>
        <dbReference type="Proteomes" id="UP000186922"/>
    </source>
</evidence>
<comment type="caution">
    <text evidence="3">The sequence shown here is derived from an EMBL/GenBank/DDBJ whole genome shotgun (WGS) entry which is preliminary data.</text>
</comment>
<evidence type="ECO:0000313" key="3">
    <source>
        <dbReference type="EMBL" id="GAV06770.1"/>
    </source>
</evidence>
<proteinExistence type="predicted"/>
<evidence type="ECO:0000256" key="1">
    <source>
        <dbReference type="SAM" id="Coils"/>
    </source>
</evidence>
<dbReference type="AlphaFoldDB" id="A0A1D1VZG9"/>
<evidence type="ECO:0000256" key="2">
    <source>
        <dbReference type="SAM" id="MobiDB-lite"/>
    </source>
</evidence>
<reference evidence="3 4" key="1">
    <citation type="journal article" date="2016" name="Nat. Commun.">
        <title>Extremotolerant tardigrade genome and improved radiotolerance of human cultured cells by tardigrade-unique protein.</title>
        <authorList>
            <person name="Hashimoto T."/>
            <person name="Horikawa D.D."/>
            <person name="Saito Y."/>
            <person name="Kuwahara H."/>
            <person name="Kozuka-Hata H."/>
            <person name="Shin-I T."/>
            <person name="Minakuchi Y."/>
            <person name="Ohishi K."/>
            <person name="Motoyama A."/>
            <person name="Aizu T."/>
            <person name="Enomoto A."/>
            <person name="Kondo K."/>
            <person name="Tanaka S."/>
            <person name="Hara Y."/>
            <person name="Koshikawa S."/>
            <person name="Sagara H."/>
            <person name="Miura T."/>
            <person name="Yokobori S."/>
            <person name="Miyagawa K."/>
            <person name="Suzuki Y."/>
            <person name="Kubo T."/>
            <person name="Oyama M."/>
            <person name="Kohara Y."/>
            <person name="Fujiyama A."/>
            <person name="Arakawa K."/>
            <person name="Katayama T."/>
            <person name="Toyoda A."/>
            <person name="Kunieda T."/>
        </authorList>
    </citation>
    <scope>NUCLEOTIDE SEQUENCE [LARGE SCALE GENOMIC DNA]</scope>
    <source>
        <strain evidence="3 4">YOKOZUNA-1</strain>
    </source>
</reference>
<sequence>MAIIRKPLRPHPSLKAADREKRAAFLQDHEHFRQQIAHQSKECASSLALLINAIQQGNPEIVEELRCCSLNAERRENVDQLQASLRKINDEIYEAKLQADDE</sequence>
<accession>A0A1D1VZG9</accession>
<organism evidence="3 4">
    <name type="scientific">Ramazzottius varieornatus</name>
    <name type="common">Water bear</name>
    <name type="synonym">Tardigrade</name>
    <dbReference type="NCBI Taxonomy" id="947166"/>
    <lineage>
        <taxon>Eukaryota</taxon>
        <taxon>Metazoa</taxon>
        <taxon>Ecdysozoa</taxon>
        <taxon>Tardigrada</taxon>
        <taxon>Eutardigrada</taxon>
        <taxon>Parachela</taxon>
        <taxon>Hypsibioidea</taxon>
        <taxon>Ramazzottiidae</taxon>
        <taxon>Ramazzottius</taxon>
    </lineage>
</organism>
<feature type="region of interest" description="Disordered" evidence="2">
    <location>
        <begin position="1"/>
        <end position="21"/>
    </location>
</feature>
<protein>
    <submittedName>
        <fullName evidence="3">Uncharacterized protein</fullName>
    </submittedName>
</protein>
<feature type="coiled-coil region" evidence="1">
    <location>
        <begin position="71"/>
        <end position="98"/>
    </location>
</feature>
<keyword evidence="4" id="KW-1185">Reference proteome</keyword>
<name>A0A1D1VZG9_RAMVA</name>
<keyword evidence="1" id="KW-0175">Coiled coil</keyword>